<sequence>MSLPPRFDVDADDITRVVRSFYSVVRGDPVLGPVFGGHVADWPSHEDKIVLFWRNAILGERCYSGNPMQVHLKAKTVDPDHFAGWLALFDEVLHRELPQTPARAWSALAHRIGQGLRSGLLAQRGGFGALPDLG</sequence>
<dbReference type="EMBL" id="JEMU01000001">
    <property type="protein sequence ID" value="KAJ04946.1"/>
    <property type="molecule type" value="Genomic_DNA"/>
</dbReference>
<evidence type="ECO:0000313" key="2">
    <source>
        <dbReference type="Proteomes" id="UP000027337"/>
    </source>
</evidence>
<dbReference type="GO" id="GO:0019825">
    <property type="term" value="F:oxygen binding"/>
    <property type="evidence" value="ECO:0007669"/>
    <property type="project" value="InterPro"/>
</dbReference>
<comment type="caution">
    <text evidence="1">The sequence shown here is derived from an EMBL/GenBank/DDBJ whole genome shotgun (WGS) entry which is preliminary data.</text>
</comment>
<proteinExistence type="predicted"/>
<dbReference type="Proteomes" id="UP000027337">
    <property type="component" value="Unassembled WGS sequence"/>
</dbReference>
<reference evidence="1 2" key="1">
    <citation type="journal article" date="2014" name="Genome Announc.">
        <title>Draft Genome Sequences of Two Isolates of the Roseobacter Group, Sulfitobacter sp. Strains 3SOLIMAR09 and 1FIGIMAR09, from Harbors of Mallorca Island (Mediterranean Sea).</title>
        <authorList>
            <person name="Mas-Llado M."/>
            <person name="Pina-Villalonga J.M."/>
            <person name="Brunet-Galmes I."/>
            <person name="Nogales B."/>
            <person name="Bosch R."/>
        </authorList>
    </citation>
    <scope>NUCLEOTIDE SEQUENCE [LARGE SCALE GENOMIC DNA]</scope>
    <source>
        <strain evidence="1 2">1FIGIMAR09</strain>
    </source>
</reference>
<dbReference type="RefSeq" id="WP_037904553.1">
    <property type="nucleotide sequence ID" value="NZ_JEMU01000001.1"/>
</dbReference>
<protein>
    <submittedName>
        <fullName evidence="1">Globin family protein</fullName>
    </submittedName>
</protein>
<dbReference type="InterPro" id="IPR012292">
    <property type="entry name" value="Globin/Proto"/>
</dbReference>
<accession>A0A061STA6</accession>
<evidence type="ECO:0000313" key="1">
    <source>
        <dbReference type="EMBL" id="KAJ04946.1"/>
    </source>
</evidence>
<gene>
    <name evidence="1" type="ORF">PM02_01690</name>
</gene>
<organism evidence="1 2">
    <name type="scientific">Sulfitobacter mediterraneus</name>
    <dbReference type="NCBI Taxonomy" id="83219"/>
    <lineage>
        <taxon>Bacteria</taxon>
        <taxon>Pseudomonadati</taxon>
        <taxon>Pseudomonadota</taxon>
        <taxon>Alphaproteobacteria</taxon>
        <taxon>Rhodobacterales</taxon>
        <taxon>Roseobacteraceae</taxon>
        <taxon>Sulfitobacter</taxon>
    </lineage>
</organism>
<dbReference type="STRING" id="83219.PM02_01690"/>
<dbReference type="CDD" id="cd08916">
    <property type="entry name" value="TrHb3_P"/>
    <property type="match status" value="1"/>
</dbReference>
<keyword evidence="2" id="KW-1185">Reference proteome</keyword>
<dbReference type="eggNOG" id="COG2346">
    <property type="taxonomic scope" value="Bacteria"/>
</dbReference>
<dbReference type="SUPFAM" id="SSF46458">
    <property type="entry name" value="Globin-like"/>
    <property type="match status" value="1"/>
</dbReference>
<dbReference type="GO" id="GO:0020037">
    <property type="term" value="F:heme binding"/>
    <property type="evidence" value="ECO:0007669"/>
    <property type="project" value="InterPro"/>
</dbReference>
<dbReference type="AlphaFoldDB" id="A0A061STA6"/>
<dbReference type="Gene3D" id="1.10.490.10">
    <property type="entry name" value="Globins"/>
    <property type="match status" value="1"/>
</dbReference>
<dbReference type="InterPro" id="IPR009050">
    <property type="entry name" value="Globin-like_sf"/>
</dbReference>
<name>A0A061STA6_9RHOB</name>